<dbReference type="CDD" id="cd00383">
    <property type="entry name" value="trans_reg_C"/>
    <property type="match status" value="1"/>
</dbReference>
<dbReference type="Proteomes" id="UP000013781">
    <property type="component" value="Unassembled WGS sequence"/>
</dbReference>
<dbReference type="STRING" id="155617.RV09_GL001094"/>
<keyword evidence="9" id="KW-1185">Reference proteome</keyword>
<dbReference type="RefSeq" id="WP_010766354.1">
    <property type="nucleotide sequence ID" value="NZ_ASWB01000003.1"/>
</dbReference>
<dbReference type="EMBL" id="ASWB01000003">
    <property type="protein sequence ID" value="EOT66104.1"/>
    <property type="molecule type" value="Genomic_DNA"/>
</dbReference>
<evidence type="ECO:0000313" key="9">
    <source>
        <dbReference type="Proteomes" id="UP000014157"/>
    </source>
</evidence>
<dbReference type="GO" id="GO:0000160">
    <property type="term" value="P:phosphorelay signal transduction system"/>
    <property type="evidence" value="ECO:0007669"/>
    <property type="project" value="InterPro"/>
</dbReference>
<evidence type="ECO:0000256" key="3">
    <source>
        <dbReference type="ARBA" id="ARBA00023163"/>
    </source>
</evidence>
<dbReference type="SUPFAM" id="SSF46894">
    <property type="entry name" value="C-terminal effector domain of the bipartite response regulators"/>
    <property type="match status" value="1"/>
</dbReference>
<evidence type="ECO:0000256" key="1">
    <source>
        <dbReference type="ARBA" id="ARBA00023015"/>
    </source>
</evidence>
<feature type="DNA-binding region" description="OmpR/PhoB-type" evidence="4">
    <location>
        <begin position="124"/>
        <end position="229"/>
    </location>
</feature>
<evidence type="ECO:0000313" key="7">
    <source>
        <dbReference type="EMBL" id="EOT66104.1"/>
    </source>
</evidence>
<keyword evidence="3" id="KW-0804">Transcription</keyword>
<protein>
    <recommendedName>
        <fullName evidence="5">OmpR/PhoB-type domain-containing protein</fullName>
    </recommendedName>
</protein>
<keyword evidence="2 4" id="KW-0238">DNA-binding</keyword>
<reference evidence="7 9" key="2">
    <citation type="submission" date="2013-03" db="EMBL/GenBank/DDBJ databases">
        <title>The Genome Sequence of Enterococcus moraviensis BAA-383 (PacBio/Illumina hybrid assembly).</title>
        <authorList>
            <consortium name="The Broad Institute Genomics Platform"/>
            <consortium name="The Broad Institute Genome Sequencing Center for Infectious Disease"/>
            <person name="Earl A."/>
            <person name="Russ C."/>
            <person name="Gilmore M."/>
            <person name="Surin D."/>
            <person name="Walker B."/>
            <person name="Young S."/>
            <person name="Zeng Q."/>
            <person name="Gargeya S."/>
            <person name="Fitzgerald M."/>
            <person name="Haas B."/>
            <person name="Abouelleil A."/>
            <person name="Allen A.W."/>
            <person name="Alvarado L."/>
            <person name="Arachchi H.M."/>
            <person name="Berlin A.M."/>
            <person name="Chapman S.B."/>
            <person name="Gainer-Dewar J."/>
            <person name="Goldberg J."/>
            <person name="Griggs A."/>
            <person name="Gujja S."/>
            <person name="Hansen M."/>
            <person name="Howarth C."/>
            <person name="Imamovic A."/>
            <person name="Ireland A."/>
            <person name="Larimer J."/>
            <person name="McCowan C."/>
            <person name="Murphy C."/>
            <person name="Pearson M."/>
            <person name="Poon T.W."/>
            <person name="Priest M."/>
            <person name="Roberts A."/>
            <person name="Saif S."/>
            <person name="Shea T."/>
            <person name="Sisk P."/>
            <person name="Sykes S."/>
            <person name="Wortman J."/>
            <person name="Nusbaum C."/>
            <person name="Birren B."/>
        </authorList>
    </citation>
    <scope>NUCLEOTIDE SEQUENCE [LARGE SCALE GENOMIC DNA]</scope>
    <source>
        <strain evidence="7 9">ATCC BAA-383</strain>
    </source>
</reference>
<feature type="domain" description="OmpR/PhoB-type" evidence="5">
    <location>
        <begin position="124"/>
        <end position="229"/>
    </location>
</feature>
<evidence type="ECO:0000313" key="8">
    <source>
        <dbReference type="Proteomes" id="UP000013781"/>
    </source>
</evidence>
<dbReference type="GO" id="GO:0003677">
    <property type="term" value="F:DNA binding"/>
    <property type="evidence" value="ECO:0007669"/>
    <property type="project" value="UniProtKB-UniRule"/>
</dbReference>
<gene>
    <name evidence="7" type="ORF">I586_02375</name>
    <name evidence="6" type="ORF">UAY_03042</name>
</gene>
<dbReference type="Proteomes" id="UP000014157">
    <property type="component" value="Unassembled WGS sequence"/>
</dbReference>
<evidence type="ECO:0000256" key="4">
    <source>
        <dbReference type="PROSITE-ProRule" id="PRU01091"/>
    </source>
</evidence>
<dbReference type="AlphaFoldDB" id="R2QHS3"/>
<dbReference type="InterPro" id="IPR016032">
    <property type="entry name" value="Sig_transdc_resp-reg_C-effctor"/>
</dbReference>
<evidence type="ECO:0000313" key="6">
    <source>
        <dbReference type="EMBL" id="EOH96132.1"/>
    </source>
</evidence>
<comment type="caution">
    <text evidence="6">The sequence shown here is derived from an EMBL/GenBank/DDBJ whole genome shotgun (WGS) entry which is preliminary data.</text>
</comment>
<dbReference type="InterPro" id="IPR036388">
    <property type="entry name" value="WH-like_DNA-bd_sf"/>
</dbReference>
<dbReference type="Pfam" id="PF00486">
    <property type="entry name" value="Trans_reg_C"/>
    <property type="match status" value="1"/>
</dbReference>
<keyword evidence="1" id="KW-0805">Transcription regulation</keyword>
<evidence type="ECO:0000259" key="5">
    <source>
        <dbReference type="PROSITE" id="PS51755"/>
    </source>
</evidence>
<name>R2QHS3_9ENTE</name>
<reference evidence="6 8" key="1">
    <citation type="submission" date="2013-02" db="EMBL/GenBank/DDBJ databases">
        <title>The Genome Sequence of Enterococcus moraviensis BAA-383.</title>
        <authorList>
            <consortium name="The Broad Institute Genome Sequencing Platform"/>
            <consortium name="The Broad Institute Genome Sequencing Center for Infectious Disease"/>
            <person name="Earl A.M."/>
            <person name="Gilmore M.S."/>
            <person name="Lebreton F."/>
            <person name="Walker B."/>
            <person name="Young S.K."/>
            <person name="Zeng Q."/>
            <person name="Gargeya S."/>
            <person name="Fitzgerald M."/>
            <person name="Haas B."/>
            <person name="Abouelleil A."/>
            <person name="Alvarado L."/>
            <person name="Arachchi H.M."/>
            <person name="Berlin A.M."/>
            <person name="Chapman S.B."/>
            <person name="Dewar J."/>
            <person name="Goldberg J."/>
            <person name="Griggs A."/>
            <person name="Gujja S."/>
            <person name="Hansen M."/>
            <person name="Howarth C."/>
            <person name="Imamovic A."/>
            <person name="Larimer J."/>
            <person name="McCowan C."/>
            <person name="Murphy C."/>
            <person name="Neiman D."/>
            <person name="Pearson M."/>
            <person name="Priest M."/>
            <person name="Roberts A."/>
            <person name="Saif S."/>
            <person name="Shea T."/>
            <person name="Sisk P."/>
            <person name="Sykes S."/>
            <person name="Wortman J."/>
            <person name="Nusbaum C."/>
            <person name="Birren B."/>
        </authorList>
    </citation>
    <scope>NUCLEOTIDE SEQUENCE [LARGE SCALE GENOMIC DNA]</scope>
    <source>
        <strain evidence="6 8">ATCC BAA-383</strain>
    </source>
</reference>
<dbReference type="SMART" id="SM00862">
    <property type="entry name" value="Trans_reg_C"/>
    <property type="match status" value="1"/>
</dbReference>
<dbReference type="InterPro" id="IPR001867">
    <property type="entry name" value="OmpR/PhoB-type_DNA-bd"/>
</dbReference>
<sequence>MYNIGILYLKEAKDNVMNHEILNQKYNIIELTENVKKIDELHAVIIREEETSDLSVICDLILKIRKQSQCYIWISTAAECSVGKLVYLQLGADQVFEADRESKEISLIIENALLRIEYENSQQQSIEEFSENNNLFRLNSSNISVVIEGGNEVVLTKLEYKIAELLLKTPNTAVDYDTIYQQIWNDDSLENKQYRVANVVYHLRRKVEPNIKKPKFIKTVRSRGYMLNI</sequence>
<dbReference type="eggNOG" id="COG0745">
    <property type="taxonomic scope" value="Bacteria"/>
</dbReference>
<dbReference type="PATRIC" id="fig|1158609.3.peg.2964"/>
<dbReference type="PROSITE" id="PS51755">
    <property type="entry name" value="OMPR_PHOB"/>
    <property type="match status" value="1"/>
</dbReference>
<dbReference type="Gene3D" id="1.10.10.10">
    <property type="entry name" value="Winged helix-like DNA-binding domain superfamily/Winged helix DNA-binding domain"/>
    <property type="match status" value="1"/>
</dbReference>
<accession>R2QHS3</accession>
<dbReference type="GO" id="GO:0006355">
    <property type="term" value="P:regulation of DNA-templated transcription"/>
    <property type="evidence" value="ECO:0007669"/>
    <property type="project" value="InterPro"/>
</dbReference>
<organism evidence="6 8">
    <name type="scientific">Enterococcus moraviensis ATCC BAA-383</name>
    <dbReference type="NCBI Taxonomy" id="1158609"/>
    <lineage>
        <taxon>Bacteria</taxon>
        <taxon>Bacillati</taxon>
        <taxon>Bacillota</taxon>
        <taxon>Bacilli</taxon>
        <taxon>Lactobacillales</taxon>
        <taxon>Enterococcaceae</taxon>
        <taxon>Enterococcus</taxon>
    </lineage>
</organism>
<evidence type="ECO:0000256" key="2">
    <source>
        <dbReference type="ARBA" id="ARBA00023125"/>
    </source>
</evidence>
<dbReference type="OrthoDB" id="2190791at2"/>
<dbReference type="HOGENOM" id="CLU_000445_30_4_9"/>
<proteinExistence type="predicted"/>
<dbReference type="EMBL" id="AJAS01000025">
    <property type="protein sequence ID" value="EOH96132.1"/>
    <property type="molecule type" value="Genomic_DNA"/>
</dbReference>